<reference evidence="3 6" key="1">
    <citation type="submission" date="2020-04" db="EMBL/GenBank/DDBJ databases">
        <title>Global-level population genomics: horizontal gene transfer, symbiosis and evolution in Rhizobia.</title>
        <authorList>
            <person name="Gai Y."/>
        </authorList>
    </citation>
    <scope>NUCLEOTIDE SEQUENCE</scope>
    <source>
        <strain evidence="4 6">BLR33</strain>
        <strain evidence="3">BLR57</strain>
    </source>
</reference>
<evidence type="ECO:0000313" key="3">
    <source>
        <dbReference type="EMBL" id="MBX5025764.1"/>
    </source>
</evidence>
<keyword evidence="2" id="KW-1133">Transmembrane helix</keyword>
<evidence type="ECO:0000313" key="6">
    <source>
        <dbReference type="Proteomes" id="UP000770629"/>
    </source>
</evidence>
<evidence type="ECO:0000256" key="1">
    <source>
        <dbReference type="SAM" id="MobiDB-lite"/>
    </source>
</evidence>
<evidence type="ECO:0000313" key="4">
    <source>
        <dbReference type="EMBL" id="MBX5088101.1"/>
    </source>
</evidence>
<dbReference type="GeneID" id="66142840"/>
<dbReference type="RefSeq" id="WP_207244606.1">
    <property type="nucleotide sequence ID" value="NZ_CP071455.1"/>
</dbReference>
<gene>
    <name evidence="4" type="ORF">HJB60_02770</name>
    <name evidence="3" type="ORF">HJB63_24900</name>
</gene>
<evidence type="ECO:0000256" key="2">
    <source>
        <dbReference type="SAM" id="Phobius"/>
    </source>
</evidence>
<sequence>MNHFSAGRWLRWLIIDHLLLIVLILMVAAVFSIPAIKAMIEHDQGNAPLMGSTPQQSVLAETPHSTSSER</sequence>
<protein>
    <submittedName>
        <fullName evidence="3">Uncharacterized protein</fullName>
    </submittedName>
</protein>
<dbReference type="EMBL" id="JABDYC010000010">
    <property type="protein sequence ID" value="MBX5025764.1"/>
    <property type="molecule type" value="Genomic_DNA"/>
</dbReference>
<proteinExistence type="predicted"/>
<feature type="region of interest" description="Disordered" evidence="1">
    <location>
        <begin position="47"/>
        <end position="70"/>
    </location>
</feature>
<dbReference type="AlphaFoldDB" id="A0A9Q3MH53"/>
<keyword evidence="2" id="KW-0812">Transmembrane</keyword>
<dbReference type="Proteomes" id="UP000749740">
    <property type="component" value="Unassembled WGS sequence"/>
</dbReference>
<feature type="compositionally biased region" description="Polar residues" evidence="1">
    <location>
        <begin position="52"/>
        <end position="70"/>
    </location>
</feature>
<dbReference type="EMBL" id="JABDYF010000001">
    <property type="protein sequence ID" value="MBX5088101.1"/>
    <property type="molecule type" value="Genomic_DNA"/>
</dbReference>
<name>A0A9Q3MH53_9HYPH</name>
<evidence type="ECO:0000313" key="5">
    <source>
        <dbReference type="Proteomes" id="UP000749740"/>
    </source>
</evidence>
<organism evidence="3 5">
    <name type="scientific">Rhizobium lentis</name>
    <dbReference type="NCBI Taxonomy" id="1138194"/>
    <lineage>
        <taxon>Bacteria</taxon>
        <taxon>Pseudomonadati</taxon>
        <taxon>Pseudomonadota</taxon>
        <taxon>Alphaproteobacteria</taxon>
        <taxon>Hyphomicrobiales</taxon>
        <taxon>Rhizobiaceae</taxon>
        <taxon>Rhizobium/Agrobacterium group</taxon>
        <taxon>Rhizobium</taxon>
    </lineage>
</organism>
<comment type="caution">
    <text evidence="3">The sequence shown here is derived from an EMBL/GenBank/DDBJ whole genome shotgun (WGS) entry which is preliminary data.</text>
</comment>
<dbReference type="Proteomes" id="UP000770629">
    <property type="component" value="Unassembled WGS sequence"/>
</dbReference>
<keyword evidence="6" id="KW-1185">Reference proteome</keyword>
<feature type="transmembrane region" description="Helical" evidence="2">
    <location>
        <begin position="12"/>
        <end position="36"/>
    </location>
</feature>
<keyword evidence="2" id="KW-0472">Membrane</keyword>
<accession>A0A9Q3MH53</accession>